<evidence type="ECO:0000313" key="2">
    <source>
        <dbReference type="EMBL" id="GLK83716.1"/>
    </source>
</evidence>
<evidence type="ECO:0000256" key="1">
    <source>
        <dbReference type="SAM" id="MobiDB-lite"/>
    </source>
</evidence>
<accession>A0A9W6JTY2</accession>
<feature type="region of interest" description="Disordered" evidence="1">
    <location>
        <begin position="97"/>
        <end position="123"/>
    </location>
</feature>
<gene>
    <name evidence="2" type="ORF">GCM10017653_17850</name>
</gene>
<dbReference type="AlphaFoldDB" id="A0A9W6JTY2"/>
<dbReference type="Proteomes" id="UP001143330">
    <property type="component" value="Unassembled WGS sequence"/>
</dbReference>
<proteinExistence type="predicted"/>
<protein>
    <submittedName>
        <fullName evidence="2">Uncharacterized protein</fullName>
    </submittedName>
</protein>
<comment type="caution">
    <text evidence="2">The sequence shown here is derived from an EMBL/GenBank/DDBJ whole genome shotgun (WGS) entry which is preliminary data.</text>
</comment>
<reference evidence="2" key="1">
    <citation type="journal article" date="2014" name="Int. J. Syst. Evol. Microbiol.">
        <title>Complete genome sequence of Corynebacterium casei LMG S-19264T (=DSM 44701T), isolated from a smear-ripened cheese.</title>
        <authorList>
            <consortium name="US DOE Joint Genome Institute (JGI-PGF)"/>
            <person name="Walter F."/>
            <person name="Albersmeier A."/>
            <person name="Kalinowski J."/>
            <person name="Ruckert C."/>
        </authorList>
    </citation>
    <scope>NUCLEOTIDE SEQUENCE</scope>
    <source>
        <strain evidence="2">VKM B-2789</strain>
    </source>
</reference>
<keyword evidence="3" id="KW-1185">Reference proteome</keyword>
<organism evidence="2 3">
    <name type="scientific">Ancylobacter defluvii</name>
    <dbReference type="NCBI Taxonomy" id="1282440"/>
    <lineage>
        <taxon>Bacteria</taxon>
        <taxon>Pseudomonadati</taxon>
        <taxon>Pseudomonadota</taxon>
        <taxon>Alphaproteobacteria</taxon>
        <taxon>Hyphomicrobiales</taxon>
        <taxon>Xanthobacteraceae</taxon>
        <taxon>Ancylobacter</taxon>
    </lineage>
</organism>
<evidence type="ECO:0000313" key="3">
    <source>
        <dbReference type="Proteomes" id="UP001143330"/>
    </source>
</evidence>
<dbReference type="EMBL" id="BSFM01000010">
    <property type="protein sequence ID" value="GLK83716.1"/>
    <property type="molecule type" value="Genomic_DNA"/>
</dbReference>
<sequence length="123" mass="12929">MASGRRRLARRAACGPSAYAKRVAAVPAHMPVASAHEAFGPAPAGRRPVQGASRNLHHAPSERTTEDPILQQAIEIRRFAVAIFGVGYSGGEEPMGAGTFPGRCSRVSDKKAPTQEPTAAKIT</sequence>
<name>A0A9W6JTY2_9HYPH</name>
<feature type="region of interest" description="Disordered" evidence="1">
    <location>
        <begin position="37"/>
        <end position="68"/>
    </location>
</feature>
<reference evidence="2" key="2">
    <citation type="submission" date="2023-01" db="EMBL/GenBank/DDBJ databases">
        <authorList>
            <person name="Sun Q."/>
            <person name="Evtushenko L."/>
        </authorList>
    </citation>
    <scope>NUCLEOTIDE SEQUENCE</scope>
    <source>
        <strain evidence="2">VKM B-2789</strain>
    </source>
</reference>